<dbReference type="Proteomes" id="UP001470230">
    <property type="component" value="Unassembled WGS sequence"/>
</dbReference>
<feature type="compositionally biased region" description="Polar residues" evidence="1">
    <location>
        <begin position="76"/>
        <end position="95"/>
    </location>
</feature>
<feature type="region of interest" description="Disordered" evidence="1">
    <location>
        <begin position="1"/>
        <end position="188"/>
    </location>
</feature>
<dbReference type="EMBL" id="JAPFFF010000005">
    <property type="protein sequence ID" value="KAK8889909.1"/>
    <property type="molecule type" value="Genomic_DNA"/>
</dbReference>
<protein>
    <submittedName>
        <fullName evidence="2">Uncharacterized protein</fullName>
    </submittedName>
</protein>
<feature type="compositionally biased region" description="Polar residues" evidence="1">
    <location>
        <begin position="41"/>
        <end position="64"/>
    </location>
</feature>
<feature type="compositionally biased region" description="Polar residues" evidence="1">
    <location>
        <begin position="161"/>
        <end position="172"/>
    </location>
</feature>
<comment type="caution">
    <text evidence="2">The sequence shown here is derived from an EMBL/GenBank/DDBJ whole genome shotgun (WGS) entry which is preliminary data.</text>
</comment>
<feature type="compositionally biased region" description="Acidic residues" evidence="1">
    <location>
        <begin position="1"/>
        <end position="20"/>
    </location>
</feature>
<evidence type="ECO:0000256" key="1">
    <source>
        <dbReference type="SAM" id="MobiDB-lite"/>
    </source>
</evidence>
<sequence>MSANDLEDQELIEEEEEDFSDYNVTTSITTTTKTKQETTSNINSVQINDNNLDQNSNASENNEVTNEESFELIKISSDSENVLEGSKNNSNTRNIQQQQQQQQQQASQNYQRHEFDEEEEEEDNEIQLTEVSNWRKQNQQEQEQQEQQQHQEPRIQIKVPTETQNVNQNTYNRDNDDEENQLSLDNIPSDGDILRAKFQQFMEQKKQKCVLYLDEGRVNLLPAPLRQPIQNIINTVKRLTARNPTGAPLSALQILAERLDEFLELQEHRSDRDYELRCRDLLSIIYRNTIEAQRLSRQLRDAAAPRSLDEYENY</sequence>
<feature type="compositionally biased region" description="Polar residues" evidence="1">
    <location>
        <begin position="126"/>
        <end position="136"/>
    </location>
</feature>
<reference evidence="2 3" key="1">
    <citation type="submission" date="2024-04" db="EMBL/GenBank/DDBJ databases">
        <title>Tritrichomonas musculus Genome.</title>
        <authorList>
            <person name="Alves-Ferreira E."/>
            <person name="Grigg M."/>
            <person name="Lorenzi H."/>
            <person name="Galac M."/>
        </authorList>
    </citation>
    <scope>NUCLEOTIDE SEQUENCE [LARGE SCALE GENOMIC DNA]</scope>
    <source>
        <strain evidence="2 3">EAF2021</strain>
    </source>
</reference>
<feature type="compositionally biased region" description="Low complexity" evidence="1">
    <location>
        <begin position="137"/>
        <end position="148"/>
    </location>
</feature>
<proteinExistence type="predicted"/>
<keyword evidence="3" id="KW-1185">Reference proteome</keyword>
<evidence type="ECO:0000313" key="2">
    <source>
        <dbReference type="EMBL" id="KAK8889909.1"/>
    </source>
</evidence>
<organism evidence="2 3">
    <name type="scientific">Tritrichomonas musculus</name>
    <dbReference type="NCBI Taxonomy" id="1915356"/>
    <lineage>
        <taxon>Eukaryota</taxon>
        <taxon>Metamonada</taxon>
        <taxon>Parabasalia</taxon>
        <taxon>Tritrichomonadida</taxon>
        <taxon>Tritrichomonadidae</taxon>
        <taxon>Tritrichomonas</taxon>
    </lineage>
</organism>
<name>A0ABR2KFR2_9EUKA</name>
<feature type="compositionally biased region" description="Low complexity" evidence="1">
    <location>
        <begin position="96"/>
        <end position="105"/>
    </location>
</feature>
<gene>
    <name evidence="2" type="ORF">M9Y10_034664</name>
</gene>
<evidence type="ECO:0000313" key="3">
    <source>
        <dbReference type="Proteomes" id="UP001470230"/>
    </source>
</evidence>
<feature type="compositionally biased region" description="Low complexity" evidence="1">
    <location>
        <begin position="25"/>
        <end position="40"/>
    </location>
</feature>
<accession>A0ABR2KFR2</accession>
<feature type="compositionally biased region" description="Acidic residues" evidence="1">
    <location>
        <begin position="116"/>
        <end position="125"/>
    </location>
</feature>